<dbReference type="SUPFAM" id="SSF56300">
    <property type="entry name" value="Metallo-dependent phosphatases"/>
    <property type="match status" value="1"/>
</dbReference>
<evidence type="ECO:0000313" key="3">
    <source>
        <dbReference type="EMBL" id="EHY60757.1"/>
    </source>
</evidence>
<dbReference type="eggNOG" id="KOG3947">
    <property type="taxonomic scope" value="Eukaryota"/>
</dbReference>
<dbReference type="GO" id="GO:0016787">
    <property type="term" value="F:hydrolase activity"/>
    <property type="evidence" value="ECO:0007669"/>
    <property type="project" value="InterPro"/>
</dbReference>
<keyword evidence="4" id="KW-1185">Reference proteome</keyword>
<gene>
    <name evidence="3" type="ORF">HMPREF1120_08702</name>
</gene>
<dbReference type="Pfam" id="PF00149">
    <property type="entry name" value="Metallophos"/>
    <property type="match status" value="1"/>
</dbReference>
<dbReference type="GeneID" id="20313341"/>
<dbReference type="InterPro" id="IPR051693">
    <property type="entry name" value="UPF0046_metallophosphoest"/>
</dbReference>
<dbReference type="AlphaFoldDB" id="H6C9P1"/>
<dbReference type="InterPro" id="IPR004843">
    <property type="entry name" value="Calcineurin-like_PHP"/>
</dbReference>
<dbReference type="InParanoid" id="H6C9P1"/>
<evidence type="ECO:0000259" key="2">
    <source>
        <dbReference type="Pfam" id="PF00149"/>
    </source>
</evidence>
<dbReference type="RefSeq" id="XP_009161218.1">
    <property type="nucleotide sequence ID" value="XM_009162970.1"/>
</dbReference>
<dbReference type="PANTHER" id="PTHR12905:SF0">
    <property type="entry name" value="CALCINEURIN-LIKE PHOSPHOESTERASE DOMAIN-CONTAINING PROTEIN"/>
    <property type="match status" value="1"/>
</dbReference>
<dbReference type="VEuPathDB" id="FungiDB:HMPREF1120_08702"/>
<accession>H6C9P1</accession>
<dbReference type="Proteomes" id="UP000007304">
    <property type="component" value="Unassembled WGS sequence"/>
</dbReference>
<feature type="compositionally biased region" description="Low complexity" evidence="1">
    <location>
        <begin position="45"/>
        <end position="57"/>
    </location>
</feature>
<reference evidence="3" key="1">
    <citation type="submission" date="2011-07" db="EMBL/GenBank/DDBJ databases">
        <title>The Genome Sequence of Exophiala (Wangiella) dermatitidis NIH/UT8656.</title>
        <authorList>
            <consortium name="The Broad Institute Genome Sequencing Platform"/>
            <person name="Cuomo C."/>
            <person name="Wang Z."/>
            <person name="Hunicke-Smith S."/>
            <person name="Szanislo P.J."/>
            <person name="Earl A."/>
            <person name="Young S.K."/>
            <person name="Zeng Q."/>
            <person name="Gargeya S."/>
            <person name="Fitzgerald M."/>
            <person name="Haas B."/>
            <person name="Abouelleil A."/>
            <person name="Alvarado L."/>
            <person name="Arachchi H.M."/>
            <person name="Berlin A."/>
            <person name="Brown A."/>
            <person name="Chapman S.B."/>
            <person name="Chen Z."/>
            <person name="Dunbar C."/>
            <person name="Freedman E."/>
            <person name="Gearin G."/>
            <person name="Gellesch M."/>
            <person name="Goldberg J."/>
            <person name="Griggs A."/>
            <person name="Gujja S."/>
            <person name="Heiman D."/>
            <person name="Howarth C."/>
            <person name="Larson L."/>
            <person name="Lui A."/>
            <person name="MacDonald P.J.P."/>
            <person name="Montmayeur A."/>
            <person name="Murphy C."/>
            <person name="Neiman D."/>
            <person name="Pearson M."/>
            <person name="Priest M."/>
            <person name="Roberts A."/>
            <person name="Saif S."/>
            <person name="Shea T."/>
            <person name="Shenoy N."/>
            <person name="Sisk P."/>
            <person name="Stolte C."/>
            <person name="Sykes S."/>
            <person name="Wortman J."/>
            <person name="Nusbaum C."/>
            <person name="Birren B."/>
        </authorList>
    </citation>
    <scope>NUCLEOTIDE SEQUENCE</scope>
    <source>
        <strain evidence="3">NIH/UT8656</strain>
    </source>
</reference>
<sequence length="450" mass="49181">MGSPSSETQTPGGIKTRILIISDTHSALPYGHPGRSESQLTQNDASGSGSGASASAPAPAPSLHCGGPPSKVSQSTSTTTFTSRFKSIFKPKPKTEFKVLSKSDSDSQSLLQSSPLRHPLPRADVLLHCGDLTMNGSIDQHRRAIELIDSVQADLKIVIPGNHDITLDRAYYERHPNLHASYAKYPPETLDEIRTLYDSPEARDRGIRYLEEGTESFVLRNGARLTVYASAWQPEFWNWAFGYERGVDRFNVGSDSSPENPVPGFVEPTYQAGDGSDATTQTAARAAMDSDHPRNTNALLRQFGYNVDIMLTHGPPYGILDRTKTNVNVGCEHLRRAVERCRPRVHCFGHIHEAWGAERKKWEDTSNSATSKVEVLGGVPLPSESNESQSQSQPQTEKEKEVVLLDATDITAGKETLFVNASIMNLQYKPVNAPWLVDLMLSPASAAADG</sequence>
<dbReference type="PANTHER" id="PTHR12905">
    <property type="entry name" value="METALLOPHOSPHOESTERASE"/>
    <property type="match status" value="1"/>
</dbReference>
<evidence type="ECO:0000313" key="4">
    <source>
        <dbReference type="Proteomes" id="UP000007304"/>
    </source>
</evidence>
<dbReference type="HOGENOM" id="CLU_041441_2_1_1"/>
<dbReference type="Gene3D" id="3.60.21.10">
    <property type="match status" value="1"/>
</dbReference>
<dbReference type="EMBL" id="JH226136">
    <property type="protein sequence ID" value="EHY60757.1"/>
    <property type="molecule type" value="Genomic_DNA"/>
</dbReference>
<feature type="region of interest" description="Disordered" evidence="1">
    <location>
        <begin position="1"/>
        <end position="78"/>
    </location>
</feature>
<feature type="compositionally biased region" description="Polar residues" evidence="1">
    <location>
        <begin position="1"/>
        <end position="11"/>
    </location>
</feature>
<feature type="region of interest" description="Disordered" evidence="1">
    <location>
        <begin position="377"/>
        <end position="400"/>
    </location>
</feature>
<evidence type="ECO:0000256" key="1">
    <source>
        <dbReference type="SAM" id="MobiDB-lite"/>
    </source>
</evidence>
<feature type="domain" description="Calcineurin-like phosphoesterase" evidence="2">
    <location>
        <begin position="17"/>
        <end position="353"/>
    </location>
</feature>
<dbReference type="CDD" id="cd07379">
    <property type="entry name" value="MPP_239FB"/>
    <property type="match status" value="1"/>
</dbReference>
<name>H6C9P1_EXODN</name>
<proteinExistence type="predicted"/>
<protein>
    <recommendedName>
        <fullName evidence="2">Calcineurin-like phosphoesterase domain-containing protein</fullName>
    </recommendedName>
</protein>
<organism evidence="3 4">
    <name type="scientific">Exophiala dermatitidis (strain ATCC 34100 / CBS 525.76 / NIH/UT8656)</name>
    <name type="common">Black yeast</name>
    <name type="synonym">Wangiella dermatitidis</name>
    <dbReference type="NCBI Taxonomy" id="858893"/>
    <lineage>
        <taxon>Eukaryota</taxon>
        <taxon>Fungi</taxon>
        <taxon>Dikarya</taxon>
        <taxon>Ascomycota</taxon>
        <taxon>Pezizomycotina</taxon>
        <taxon>Eurotiomycetes</taxon>
        <taxon>Chaetothyriomycetidae</taxon>
        <taxon>Chaetothyriales</taxon>
        <taxon>Herpotrichiellaceae</taxon>
        <taxon>Exophiala</taxon>
    </lineage>
</organism>
<dbReference type="OrthoDB" id="630188at2759"/>
<feature type="compositionally biased region" description="Low complexity" evidence="1">
    <location>
        <begin position="382"/>
        <end position="395"/>
    </location>
</feature>
<dbReference type="InterPro" id="IPR029052">
    <property type="entry name" value="Metallo-depent_PP-like"/>
</dbReference>